<proteinExistence type="predicted"/>
<reference evidence="1" key="2">
    <citation type="submission" date="2021-04" db="EMBL/GenBank/DDBJ databases">
        <authorList>
            <person name="Gilroy R."/>
        </authorList>
    </citation>
    <scope>NUCLEOTIDE SEQUENCE</scope>
    <source>
        <strain evidence="1">ChiHjej12B11-9195</strain>
    </source>
</reference>
<dbReference type="EMBL" id="DXCN01000078">
    <property type="protein sequence ID" value="HIY96037.1"/>
    <property type="molecule type" value="Genomic_DNA"/>
</dbReference>
<organism evidence="1 2">
    <name type="scientific">Candidatus Rothia avicola</name>
    <dbReference type="NCBI Taxonomy" id="2840478"/>
    <lineage>
        <taxon>Bacteria</taxon>
        <taxon>Bacillati</taxon>
        <taxon>Actinomycetota</taxon>
        <taxon>Actinomycetes</taxon>
        <taxon>Micrococcales</taxon>
        <taxon>Micrococcaceae</taxon>
        <taxon>Rothia</taxon>
    </lineage>
</organism>
<comment type="caution">
    <text evidence="1">The sequence shown here is derived from an EMBL/GenBank/DDBJ whole genome shotgun (WGS) entry which is preliminary data.</text>
</comment>
<accession>A0A9D1ZT76</accession>
<evidence type="ECO:0000313" key="2">
    <source>
        <dbReference type="Proteomes" id="UP000824134"/>
    </source>
</evidence>
<evidence type="ECO:0000313" key="1">
    <source>
        <dbReference type="EMBL" id="HIY96037.1"/>
    </source>
</evidence>
<name>A0A9D1ZT76_9MICC</name>
<gene>
    <name evidence="1" type="ORF">H9821_10385</name>
</gene>
<sequence>MGHISIEKKSVEVQLLFIGDFTSDFNPLVGVVHDEVAALDISQKYPEYNISWETIAVDDSSQQLEAGAPLWLLVQGGAFTDTAFSHPSPVALYSSLASAEAERKVREQKHKEDLLLWKLHLGELDFSAPDWTYRDP</sequence>
<protein>
    <submittedName>
        <fullName evidence="1">Uncharacterized protein</fullName>
    </submittedName>
</protein>
<dbReference type="AlphaFoldDB" id="A0A9D1ZT76"/>
<dbReference type="Proteomes" id="UP000824134">
    <property type="component" value="Unassembled WGS sequence"/>
</dbReference>
<reference evidence="1" key="1">
    <citation type="journal article" date="2021" name="PeerJ">
        <title>Extensive microbial diversity within the chicken gut microbiome revealed by metagenomics and culture.</title>
        <authorList>
            <person name="Gilroy R."/>
            <person name="Ravi A."/>
            <person name="Getino M."/>
            <person name="Pursley I."/>
            <person name="Horton D.L."/>
            <person name="Alikhan N.F."/>
            <person name="Baker D."/>
            <person name="Gharbi K."/>
            <person name="Hall N."/>
            <person name="Watson M."/>
            <person name="Adriaenssens E.M."/>
            <person name="Foster-Nyarko E."/>
            <person name="Jarju S."/>
            <person name="Secka A."/>
            <person name="Antonio M."/>
            <person name="Oren A."/>
            <person name="Chaudhuri R.R."/>
            <person name="La Ragione R."/>
            <person name="Hildebrand F."/>
            <person name="Pallen M.J."/>
        </authorList>
    </citation>
    <scope>NUCLEOTIDE SEQUENCE</scope>
    <source>
        <strain evidence="1">ChiHjej12B11-9195</strain>
    </source>
</reference>